<dbReference type="SUPFAM" id="SSF52096">
    <property type="entry name" value="ClpP/crotonase"/>
    <property type="match status" value="1"/>
</dbReference>
<dbReference type="Gene3D" id="6.20.330.10">
    <property type="match status" value="1"/>
</dbReference>
<dbReference type="InterPro" id="IPR004635">
    <property type="entry name" value="Pept_S49_SppA"/>
</dbReference>
<comment type="similarity">
    <text evidence="1">Belongs to the peptidase S49 family.</text>
</comment>
<sequence>MLKTANECGKSKIYDLRYTVPQYMSDRNINPEGTNSKDLSVDDNLQSNLHSDSDYSVPDNGTYGKSDDSFDSSAPDGPEKIADHGTHAEISENKEVKNKSLSMNPNSYPQKRKYRWIPYLLVILALITIILMSLTVISSNLGIGGGLGNPDKIAVIYIQGTIFSGNVAEGLGYATSEEIAGDIHRAAEDNGVKAIVLRIDSPGGSPAAAQEIVEEIKKAQAKGIPVVVSMGDLAASAAYYISAPTDYIIASPSTNTGSIGVIWVFQNMSVSYKETGVDYYVAKSGEMKDMGSAWRGLTDQEKEYADSVVMDSYENFITEVSEGRNMSKSKVKSLADGRIYTGTKAKELGLVDGFGNFYDAIDKAAELGGISGEPKVEYMNKASLSRLLLSSDSGRSNETAEQLVSSFEESPYGKLIA</sequence>
<evidence type="ECO:0000313" key="8">
    <source>
        <dbReference type="EMBL" id="AKB83640.1"/>
    </source>
</evidence>
<dbReference type="NCBIfam" id="TIGR00706">
    <property type="entry name" value="SppA_dom"/>
    <property type="match status" value="1"/>
</dbReference>
<evidence type="ECO:0000313" key="9">
    <source>
        <dbReference type="Proteomes" id="UP000033066"/>
    </source>
</evidence>
<dbReference type="PANTHER" id="PTHR42987">
    <property type="entry name" value="PEPTIDASE S49"/>
    <property type="match status" value="1"/>
</dbReference>
<dbReference type="InterPro" id="IPR047272">
    <property type="entry name" value="S49_SppA_C"/>
</dbReference>
<gene>
    <name evidence="8" type="ORF">MSBR3_3062</name>
</gene>
<dbReference type="GeneID" id="24790708"/>
<dbReference type="RefSeq" id="WP_230627558.1">
    <property type="nucleotide sequence ID" value="NZ_CP009517.1"/>
</dbReference>
<keyword evidence="4" id="KW-0720">Serine protease</keyword>
<dbReference type="GO" id="GO:0008236">
    <property type="term" value="F:serine-type peptidase activity"/>
    <property type="evidence" value="ECO:0007669"/>
    <property type="project" value="UniProtKB-KW"/>
</dbReference>
<evidence type="ECO:0000259" key="7">
    <source>
        <dbReference type="Pfam" id="PF01343"/>
    </source>
</evidence>
<keyword evidence="9" id="KW-1185">Reference proteome</keyword>
<dbReference type="EMBL" id="CP009517">
    <property type="protein sequence ID" value="AKB83640.1"/>
    <property type="molecule type" value="Genomic_DNA"/>
</dbReference>
<reference evidence="8" key="1">
    <citation type="submission" date="2014-07" db="EMBL/GenBank/DDBJ databases">
        <title>Methanogenic archaea and the global carbon cycle.</title>
        <authorList>
            <person name="Henriksen J.R."/>
            <person name="Luke J."/>
            <person name="Reinhart S."/>
            <person name="Benedict M.N."/>
            <person name="Youngblut N.D."/>
            <person name="Metcalf M.E."/>
            <person name="Whitaker R.J."/>
            <person name="Metcalf W.W."/>
        </authorList>
    </citation>
    <scope>NUCLEOTIDE SEQUENCE [LARGE SCALE GENOMIC DNA]</scope>
    <source>
        <strain evidence="8">3</strain>
    </source>
</reference>
<keyword evidence="6" id="KW-1133">Transmembrane helix</keyword>
<dbReference type="Pfam" id="PF01343">
    <property type="entry name" value="Peptidase_S49"/>
    <property type="match status" value="1"/>
</dbReference>
<dbReference type="KEGG" id="mbak:MSBR3_3062"/>
<dbReference type="STRING" id="1434107.MSBR3_3062"/>
<dbReference type="PATRIC" id="fig|1434107.4.peg.3875"/>
<evidence type="ECO:0000256" key="5">
    <source>
        <dbReference type="SAM" id="MobiDB-lite"/>
    </source>
</evidence>
<dbReference type="PANTHER" id="PTHR42987:SF4">
    <property type="entry name" value="PROTEASE SOHB-RELATED"/>
    <property type="match status" value="1"/>
</dbReference>
<feature type="compositionally biased region" description="Polar residues" evidence="5">
    <location>
        <begin position="25"/>
        <end position="50"/>
    </location>
</feature>
<protein>
    <submittedName>
        <fullName evidence="8">Periplasmic serine protease</fullName>
    </submittedName>
</protein>
<evidence type="ECO:0000256" key="3">
    <source>
        <dbReference type="ARBA" id="ARBA00022801"/>
    </source>
</evidence>
<keyword evidence="6" id="KW-0472">Membrane</keyword>
<feature type="region of interest" description="Disordered" evidence="5">
    <location>
        <begin position="25"/>
        <end position="104"/>
    </location>
</feature>
<keyword evidence="2 8" id="KW-0645">Protease</keyword>
<feature type="compositionally biased region" description="Basic and acidic residues" evidence="5">
    <location>
        <begin position="77"/>
        <end position="98"/>
    </location>
</feature>
<evidence type="ECO:0000256" key="6">
    <source>
        <dbReference type="SAM" id="Phobius"/>
    </source>
</evidence>
<dbReference type="Gene3D" id="3.90.226.10">
    <property type="entry name" value="2-enoyl-CoA Hydratase, Chain A, domain 1"/>
    <property type="match status" value="1"/>
</dbReference>
<proteinExistence type="inferred from homology"/>
<name>A0A0E3WYN1_METBA</name>
<dbReference type="CDD" id="cd07023">
    <property type="entry name" value="S49_Sppa_N_C"/>
    <property type="match status" value="1"/>
</dbReference>
<feature type="domain" description="Peptidase S49" evidence="7">
    <location>
        <begin position="219"/>
        <end position="369"/>
    </location>
</feature>
<dbReference type="AlphaFoldDB" id="A0A0E3WYN1"/>
<evidence type="ECO:0000256" key="4">
    <source>
        <dbReference type="ARBA" id="ARBA00022825"/>
    </source>
</evidence>
<dbReference type="GO" id="GO:0006508">
    <property type="term" value="P:proteolysis"/>
    <property type="evidence" value="ECO:0007669"/>
    <property type="project" value="UniProtKB-KW"/>
</dbReference>
<dbReference type="HOGENOM" id="CLU_046540_0_2_2"/>
<accession>A0A0E3WYN1</accession>
<organism evidence="8 9">
    <name type="scientific">Methanosarcina barkeri 3</name>
    <dbReference type="NCBI Taxonomy" id="1434107"/>
    <lineage>
        <taxon>Archaea</taxon>
        <taxon>Methanobacteriati</taxon>
        <taxon>Methanobacteriota</taxon>
        <taxon>Stenosarchaea group</taxon>
        <taxon>Methanomicrobia</taxon>
        <taxon>Methanosarcinales</taxon>
        <taxon>Methanosarcinaceae</taxon>
        <taxon>Methanosarcina</taxon>
    </lineage>
</organism>
<dbReference type="InterPro" id="IPR029045">
    <property type="entry name" value="ClpP/crotonase-like_dom_sf"/>
</dbReference>
<evidence type="ECO:0000256" key="2">
    <source>
        <dbReference type="ARBA" id="ARBA00022670"/>
    </source>
</evidence>
<evidence type="ECO:0000256" key="1">
    <source>
        <dbReference type="ARBA" id="ARBA00008683"/>
    </source>
</evidence>
<feature type="transmembrane region" description="Helical" evidence="6">
    <location>
        <begin position="116"/>
        <end position="137"/>
    </location>
</feature>
<dbReference type="Proteomes" id="UP000033066">
    <property type="component" value="Chromosome"/>
</dbReference>
<keyword evidence="6" id="KW-0812">Transmembrane</keyword>
<keyword evidence="3" id="KW-0378">Hydrolase</keyword>
<dbReference type="InterPro" id="IPR002142">
    <property type="entry name" value="Peptidase_S49"/>
</dbReference>